<keyword evidence="1" id="KW-0472">Membrane</keyword>
<keyword evidence="1" id="KW-1133">Transmembrane helix</keyword>
<dbReference type="AlphaFoldDB" id="A0A9D7XRV5"/>
<dbReference type="PANTHER" id="PTHR42208">
    <property type="entry name" value="HEAVY METAL TRANSPORTER-RELATED"/>
    <property type="match status" value="1"/>
</dbReference>
<feature type="domain" description="Urease accessory protein UreH-like transmembrane" evidence="2">
    <location>
        <begin position="12"/>
        <end position="207"/>
    </location>
</feature>
<organism evidence="3 4">
    <name type="scientific">Candidatus Opimibacter skivensis</name>
    <dbReference type="NCBI Taxonomy" id="2982028"/>
    <lineage>
        <taxon>Bacteria</taxon>
        <taxon>Pseudomonadati</taxon>
        <taxon>Bacteroidota</taxon>
        <taxon>Saprospiria</taxon>
        <taxon>Saprospirales</taxon>
        <taxon>Saprospiraceae</taxon>
        <taxon>Candidatus Opimibacter</taxon>
    </lineage>
</organism>
<dbReference type="InterPro" id="IPR039447">
    <property type="entry name" value="UreH-like_TM_dom"/>
</dbReference>
<feature type="transmembrane region" description="Helical" evidence="1">
    <location>
        <begin position="198"/>
        <end position="218"/>
    </location>
</feature>
<evidence type="ECO:0000313" key="3">
    <source>
        <dbReference type="EMBL" id="MBK9981763.1"/>
    </source>
</evidence>
<dbReference type="EMBL" id="JADKGY010000001">
    <property type="protein sequence ID" value="MBK9981763.1"/>
    <property type="molecule type" value="Genomic_DNA"/>
</dbReference>
<gene>
    <name evidence="3" type="ORF">IPP15_04960</name>
</gene>
<feature type="transmembrane region" description="Helical" evidence="1">
    <location>
        <begin position="128"/>
        <end position="151"/>
    </location>
</feature>
<dbReference type="Pfam" id="PF13386">
    <property type="entry name" value="DsbD_2"/>
    <property type="match status" value="1"/>
</dbReference>
<protein>
    <submittedName>
        <fullName evidence="3">Sulfite exporter TauE/SafE family protein</fullName>
    </submittedName>
</protein>
<reference evidence="3 4" key="1">
    <citation type="submission" date="2020-10" db="EMBL/GenBank/DDBJ databases">
        <title>Connecting structure to function with the recovery of over 1000 high-quality activated sludge metagenome-assembled genomes encoding full-length rRNA genes using long-read sequencing.</title>
        <authorList>
            <person name="Singleton C.M."/>
            <person name="Petriglieri F."/>
            <person name="Kristensen J.M."/>
            <person name="Kirkegaard R.H."/>
            <person name="Michaelsen T.Y."/>
            <person name="Andersen M.H."/>
            <person name="Karst S.M."/>
            <person name="Dueholm M.S."/>
            <person name="Nielsen P.H."/>
            <person name="Albertsen M."/>
        </authorList>
    </citation>
    <scope>NUCLEOTIDE SEQUENCE [LARGE SCALE GENOMIC DNA]</scope>
    <source>
        <strain evidence="3">Ribe_18-Q3-R11-54_MAXAC.273</strain>
    </source>
</reference>
<feature type="transmembrane region" description="Helical" evidence="1">
    <location>
        <begin position="80"/>
        <end position="97"/>
    </location>
</feature>
<evidence type="ECO:0000256" key="1">
    <source>
        <dbReference type="SAM" id="Phobius"/>
    </source>
</evidence>
<dbReference type="Proteomes" id="UP000808337">
    <property type="component" value="Unassembled WGS sequence"/>
</dbReference>
<feature type="transmembrane region" description="Helical" evidence="1">
    <location>
        <begin position="48"/>
        <end position="68"/>
    </location>
</feature>
<feature type="transmembrane region" description="Helical" evidence="1">
    <location>
        <begin position="163"/>
        <end position="186"/>
    </location>
</feature>
<comment type="caution">
    <text evidence="3">The sequence shown here is derived from an EMBL/GenBank/DDBJ whole genome shotgun (WGS) entry which is preliminary data.</text>
</comment>
<keyword evidence="1" id="KW-0812">Transmembrane</keyword>
<evidence type="ECO:0000313" key="4">
    <source>
        <dbReference type="Proteomes" id="UP000808337"/>
    </source>
</evidence>
<accession>A0A9D7XRV5</accession>
<evidence type="ECO:0000259" key="2">
    <source>
        <dbReference type="Pfam" id="PF13386"/>
    </source>
</evidence>
<dbReference type="PANTHER" id="PTHR42208:SF1">
    <property type="entry name" value="HEAVY METAL TRANSPORTER"/>
    <property type="match status" value="1"/>
</dbReference>
<name>A0A9D7XRV5_9BACT</name>
<sequence length="239" mass="25726">MNEFILSLATGLSIGFLGSFHCIGMCGPIALSLPVASVSGGKKYAGIFFYNFGRAITYSALGLLFGFMGNQFRIWGLQQVVSITAGVLILVFIISNFSFSSRIGWLAQLNAWVKLSLARLLNRPKNTFSFLSIGLLNGLLPCGLVYVAIAASLATMNTLNGMLLMFAFGLGTLPVMGAMMAFGHLLSFNFRHRLKRAVPVFVGLMAVILILRGMNLGIPYLSPKLGKTSATVECCHKPS</sequence>
<proteinExistence type="predicted"/>